<protein>
    <recommendedName>
        <fullName evidence="3">PX domain-containing protein</fullName>
    </recommendedName>
</protein>
<dbReference type="SUPFAM" id="SSF64268">
    <property type="entry name" value="PX domain"/>
    <property type="match status" value="1"/>
</dbReference>
<dbReference type="GO" id="GO:0035091">
    <property type="term" value="F:phosphatidylinositol binding"/>
    <property type="evidence" value="ECO:0007669"/>
    <property type="project" value="InterPro"/>
</dbReference>
<evidence type="ECO:0008006" key="3">
    <source>
        <dbReference type="Google" id="ProtNLM"/>
    </source>
</evidence>
<sequence>MIVGSRVGEGISGKGYHSMIGLSSMGQGSGQEGSDVAAGAVRVQRLQVPSFISKDGEYLYLLEYTLVNRSKGRVYRSWDDFMEFYNVITQQNPGIVGSMQHKLLNKSGYAFMTDGIASRRRFEQHVTVWVAAAICFWPPDIFQAIPHTERRKHFQISKH</sequence>
<dbReference type="OrthoDB" id="548867at2759"/>
<dbReference type="AlphaFoldDB" id="A0A1R1PIX5"/>
<reference evidence="2" key="1">
    <citation type="submission" date="2017-01" db="EMBL/GenBank/DDBJ databases">
        <authorList>
            <person name="Wang Y."/>
            <person name="White M."/>
            <person name="Kvist S."/>
            <person name="Moncalvo J.-M."/>
        </authorList>
    </citation>
    <scope>NUCLEOTIDE SEQUENCE [LARGE SCALE GENOMIC DNA]</scope>
    <source>
        <strain evidence="2">COL-18-3</strain>
    </source>
</reference>
<dbReference type="InterPro" id="IPR036871">
    <property type="entry name" value="PX_dom_sf"/>
</dbReference>
<proteinExistence type="predicted"/>
<organism evidence="1 2">
    <name type="scientific">Zancudomyces culisetae</name>
    <name type="common">Gut fungus</name>
    <name type="synonym">Smittium culisetae</name>
    <dbReference type="NCBI Taxonomy" id="1213189"/>
    <lineage>
        <taxon>Eukaryota</taxon>
        <taxon>Fungi</taxon>
        <taxon>Fungi incertae sedis</taxon>
        <taxon>Zoopagomycota</taxon>
        <taxon>Kickxellomycotina</taxon>
        <taxon>Harpellomycetes</taxon>
        <taxon>Harpellales</taxon>
        <taxon>Legeriomycetaceae</taxon>
        <taxon>Zancudomyces</taxon>
    </lineage>
</organism>
<dbReference type="Proteomes" id="UP000188320">
    <property type="component" value="Unassembled WGS sequence"/>
</dbReference>
<dbReference type="Gene3D" id="3.30.1520.10">
    <property type="entry name" value="Phox-like domain"/>
    <property type="match status" value="1"/>
</dbReference>
<comment type="caution">
    <text evidence="1">The sequence shown here is derived from an EMBL/GenBank/DDBJ whole genome shotgun (WGS) entry which is preliminary data.</text>
</comment>
<keyword evidence="2" id="KW-1185">Reference proteome</keyword>
<name>A0A1R1PIX5_ZANCU</name>
<dbReference type="EMBL" id="LSSK01001030">
    <property type="protein sequence ID" value="OMH80934.1"/>
    <property type="molecule type" value="Genomic_DNA"/>
</dbReference>
<accession>A0A1R1PIX5</accession>
<gene>
    <name evidence="1" type="ORF">AX774_g5622</name>
</gene>
<evidence type="ECO:0000313" key="2">
    <source>
        <dbReference type="Proteomes" id="UP000188320"/>
    </source>
</evidence>
<evidence type="ECO:0000313" key="1">
    <source>
        <dbReference type="EMBL" id="OMH80934.1"/>
    </source>
</evidence>